<dbReference type="AlphaFoldDB" id="A0A410RNW7"/>
<organism evidence="1 2">
    <name type="scientific">Corallococcus coralloides</name>
    <name type="common">Myxococcus coralloides</name>
    <dbReference type="NCBI Taxonomy" id="184914"/>
    <lineage>
        <taxon>Bacteria</taxon>
        <taxon>Pseudomonadati</taxon>
        <taxon>Myxococcota</taxon>
        <taxon>Myxococcia</taxon>
        <taxon>Myxococcales</taxon>
        <taxon>Cystobacterineae</taxon>
        <taxon>Myxococcaceae</taxon>
        <taxon>Corallococcus</taxon>
    </lineage>
</organism>
<evidence type="ECO:0000313" key="2">
    <source>
        <dbReference type="Proteomes" id="UP000288758"/>
    </source>
</evidence>
<protein>
    <submittedName>
        <fullName evidence="1">Uncharacterized protein</fullName>
    </submittedName>
</protein>
<dbReference type="EMBL" id="CP034669">
    <property type="protein sequence ID" value="QAT83657.1"/>
    <property type="molecule type" value="Genomic_DNA"/>
</dbReference>
<gene>
    <name evidence="1" type="ORF">EJ065_2071</name>
</gene>
<dbReference type="Proteomes" id="UP000288758">
    <property type="component" value="Chromosome"/>
</dbReference>
<accession>A0A410RNW7</accession>
<proteinExistence type="predicted"/>
<sequence length="52" mass="5656">MLRNGCSPWAGLSDAVEGALVATEAFQALLGQMRVERILQKYHRSLRGPSAV</sequence>
<evidence type="ECO:0000313" key="1">
    <source>
        <dbReference type="EMBL" id="QAT83657.1"/>
    </source>
</evidence>
<reference evidence="1 2" key="1">
    <citation type="submission" date="2018-12" db="EMBL/GenBank/DDBJ databases">
        <title>Complete Genome Sequence of the Corallopyronin A producing Myxobacterium Corallococcus coralloides B035.</title>
        <authorList>
            <person name="Bouhired S.M."/>
            <person name="Rupp O."/>
            <person name="Blom J."/>
            <person name="Schaeberle T.F."/>
            <person name="Kehraus S."/>
            <person name="Schiefer A."/>
            <person name="Pfarr K."/>
            <person name="Goesmann A."/>
            <person name="Hoerauf A."/>
            <person name="Koenig G.M."/>
        </authorList>
    </citation>
    <scope>NUCLEOTIDE SEQUENCE [LARGE SCALE GENOMIC DNA]</scope>
    <source>
        <strain evidence="1 2">B035</strain>
    </source>
</reference>
<name>A0A410RNW7_CORCK</name>